<organism evidence="3 4">
    <name type="scientific">Liquorilactobacillus uvarum DSM 19971</name>
    <dbReference type="NCBI Taxonomy" id="1423812"/>
    <lineage>
        <taxon>Bacteria</taxon>
        <taxon>Bacillati</taxon>
        <taxon>Bacillota</taxon>
        <taxon>Bacilli</taxon>
        <taxon>Lactobacillales</taxon>
        <taxon>Lactobacillaceae</taxon>
        <taxon>Liquorilactobacillus</taxon>
    </lineage>
</organism>
<gene>
    <name evidence="3" type="ORF">FD20_GL001098</name>
</gene>
<protein>
    <recommendedName>
        <fullName evidence="2">DUF4097 domain-containing protein</fullName>
    </recommendedName>
</protein>
<sequence length="314" mass="34412">MKKIFRWGWIILAIGLLMIGLGVGMHGAKEVSFDNWKPRVGQDSRVNKVYPKISKFTEIDVSATEADIIFVKGSKYAVEYSGRTKYKPSVRVENQKLIVRQTKSGSNEFHLSFGYNDNSESAERIIVSVPQDVSLDRVKAKSTLGDIKVNDREINDLELTSNAGDIGLSNVTASKVEISASDGDLALNKVHLNSGTISQKNGDMMLKTGEVSQVKVQNQDGDVSYSDVKLNNGSLEMQDGDFEADRISVVGSYSVNNSDGDNIVRNSQAGGYHLTTSGGTNKLYGRSSENDMVQNNEKSNILRMLTNDGNNEVK</sequence>
<evidence type="ECO:0000259" key="2">
    <source>
        <dbReference type="Pfam" id="PF13349"/>
    </source>
</evidence>
<keyword evidence="1" id="KW-0812">Transmembrane</keyword>
<accession>A0A0R1Q786</accession>
<evidence type="ECO:0000256" key="1">
    <source>
        <dbReference type="SAM" id="Phobius"/>
    </source>
</evidence>
<comment type="caution">
    <text evidence="3">The sequence shown here is derived from an EMBL/GenBank/DDBJ whole genome shotgun (WGS) entry which is preliminary data.</text>
</comment>
<reference evidence="3 4" key="1">
    <citation type="journal article" date="2015" name="Genome Announc.">
        <title>Expanding the biotechnology potential of lactobacilli through comparative genomics of 213 strains and associated genera.</title>
        <authorList>
            <person name="Sun Z."/>
            <person name="Harris H.M."/>
            <person name="McCann A."/>
            <person name="Guo C."/>
            <person name="Argimon S."/>
            <person name="Zhang W."/>
            <person name="Yang X."/>
            <person name="Jeffery I.B."/>
            <person name="Cooney J.C."/>
            <person name="Kagawa T.F."/>
            <person name="Liu W."/>
            <person name="Song Y."/>
            <person name="Salvetti E."/>
            <person name="Wrobel A."/>
            <person name="Rasinkangas P."/>
            <person name="Parkhill J."/>
            <person name="Rea M.C."/>
            <person name="O'Sullivan O."/>
            <person name="Ritari J."/>
            <person name="Douillard F.P."/>
            <person name="Paul Ross R."/>
            <person name="Yang R."/>
            <person name="Briner A.E."/>
            <person name="Felis G.E."/>
            <person name="de Vos W.M."/>
            <person name="Barrangou R."/>
            <person name="Klaenhammer T.R."/>
            <person name="Caufield P.W."/>
            <person name="Cui Y."/>
            <person name="Zhang H."/>
            <person name="O'Toole P.W."/>
        </authorList>
    </citation>
    <scope>NUCLEOTIDE SEQUENCE [LARGE SCALE GENOMIC DNA]</scope>
    <source>
        <strain evidence="3 4">DSM 19971</strain>
    </source>
</reference>
<dbReference type="PATRIC" id="fig|1423812.3.peg.1168"/>
<feature type="transmembrane region" description="Helical" evidence="1">
    <location>
        <begin position="7"/>
        <end position="28"/>
    </location>
</feature>
<dbReference type="STRING" id="1423812.FD20_GL001098"/>
<dbReference type="Proteomes" id="UP000051155">
    <property type="component" value="Unassembled WGS sequence"/>
</dbReference>
<dbReference type="RefSeq" id="WP_057738028.1">
    <property type="nucleotide sequence ID" value="NZ_AZEG01000022.1"/>
</dbReference>
<proteinExistence type="predicted"/>
<keyword evidence="1" id="KW-1133">Transmembrane helix</keyword>
<keyword evidence="4" id="KW-1185">Reference proteome</keyword>
<dbReference type="InterPro" id="IPR025164">
    <property type="entry name" value="Toastrack_DUF4097"/>
</dbReference>
<name>A0A0R1Q786_9LACO</name>
<evidence type="ECO:0000313" key="3">
    <source>
        <dbReference type="EMBL" id="KRL36728.1"/>
    </source>
</evidence>
<dbReference type="Pfam" id="PF13349">
    <property type="entry name" value="DUF4097"/>
    <property type="match status" value="1"/>
</dbReference>
<dbReference type="EMBL" id="AZEG01000022">
    <property type="protein sequence ID" value="KRL36728.1"/>
    <property type="molecule type" value="Genomic_DNA"/>
</dbReference>
<evidence type="ECO:0000313" key="4">
    <source>
        <dbReference type="Proteomes" id="UP000051155"/>
    </source>
</evidence>
<dbReference type="OrthoDB" id="2284522at2"/>
<keyword evidence="1" id="KW-0472">Membrane</keyword>
<dbReference type="AlphaFoldDB" id="A0A0R1Q786"/>
<feature type="domain" description="DUF4097" evidence="2">
    <location>
        <begin position="57"/>
        <end position="212"/>
    </location>
</feature>